<name>S9QR38_9RHOB</name>
<dbReference type="Proteomes" id="UP000015347">
    <property type="component" value="Unassembled WGS sequence"/>
</dbReference>
<dbReference type="EMBL" id="APVH01000013">
    <property type="protein sequence ID" value="EPX83876.1"/>
    <property type="molecule type" value="Genomic_DNA"/>
</dbReference>
<dbReference type="HOGENOM" id="CLU_2332030_0_0_5"/>
<dbReference type="OrthoDB" id="2968725at2"/>
<accession>S9QR38</accession>
<evidence type="ECO:0000313" key="2">
    <source>
        <dbReference type="Proteomes" id="UP000015347"/>
    </source>
</evidence>
<dbReference type="eggNOG" id="ENOG50344JC">
    <property type="taxonomic scope" value="Bacteria"/>
</dbReference>
<evidence type="ECO:0000313" key="1">
    <source>
        <dbReference type="EMBL" id="EPX83876.1"/>
    </source>
</evidence>
<dbReference type="RefSeq" id="WP_020038324.1">
    <property type="nucleotide sequence ID" value="NZ_KE557274.1"/>
</dbReference>
<keyword evidence="2" id="KW-1185">Reference proteome</keyword>
<comment type="caution">
    <text evidence="1">The sequence shown here is derived from an EMBL/GenBank/DDBJ whole genome shotgun (WGS) entry which is preliminary data.</text>
</comment>
<dbReference type="AlphaFoldDB" id="S9QR38"/>
<reference evidence="2" key="1">
    <citation type="journal article" date="2014" name="Stand. Genomic Sci.">
        <title>Genome sequence of the exopolysaccharide-producing Salipiger mucosus type strain (DSM 16094(T)), a moderately halophilic member of the Roseobacter clade.</title>
        <authorList>
            <person name="Riedel T."/>
            <person name="Spring S."/>
            <person name="Fiebig A."/>
            <person name="Petersen J."/>
            <person name="Kyrpides N.C."/>
            <person name="Goker M."/>
            <person name="Klenk H.P."/>
        </authorList>
    </citation>
    <scope>NUCLEOTIDE SEQUENCE [LARGE SCALE GENOMIC DNA]</scope>
    <source>
        <strain evidence="2">DSM 16094</strain>
    </source>
</reference>
<proteinExistence type="predicted"/>
<protein>
    <submittedName>
        <fullName evidence="1">Uncharacterized protein</fullName>
    </submittedName>
</protein>
<sequence length="98" mass="11126">MTPNHLHIDYDEGVPGSYRGVVLTADGKETQRWATGDPQSDWASYLAHAKENGLLILQSSSITHFCWDNPEWRFIEDADGREVLVPEDRPEWLEATDA</sequence>
<organism evidence="1 2">
    <name type="scientific">Salipiger mucosus DSM 16094</name>
    <dbReference type="NCBI Taxonomy" id="1123237"/>
    <lineage>
        <taxon>Bacteria</taxon>
        <taxon>Pseudomonadati</taxon>
        <taxon>Pseudomonadota</taxon>
        <taxon>Alphaproteobacteria</taxon>
        <taxon>Rhodobacterales</taxon>
        <taxon>Roseobacteraceae</taxon>
        <taxon>Salipiger</taxon>
    </lineage>
</organism>
<gene>
    <name evidence="1" type="ORF">Salmuc_01651</name>
</gene>